<dbReference type="InterPro" id="IPR003018">
    <property type="entry name" value="GAF"/>
</dbReference>
<keyword evidence="9" id="KW-0548">Nucleotidyltransferase</keyword>
<dbReference type="InterPro" id="IPR050469">
    <property type="entry name" value="Diguanylate_Cyclase"/>
</dbReference>
<comment type="pathway">
    <text evidence="2">Purine metabolism; 3',5'-cyclic di-GMP biosynthesis.</text>
</comment>
<dbReference type="NCBIfam" id="TIGR00254">
    <property type="entry name" value="GGDEF"/>
    <property type="match status" value="1"/>
</dbReference>
<dbReference type="SUPFAM" id="SSF55781">
    <property type="entry name" value="GAF domain-like"/>
    <property type="match status" value="1"/>
</dbReference>
<comment type="cofactor">
    <cofactor evidence="1">
        <name>Mg(2+)</name>
        <dbReference type="ChEBI" id="CHEBI:18420"/>
    </cofactor>
</comment>
<accession>A0ABD5H720</accession>
<dbReference type="SMART" id="SM00267">
    <property type="entry name" value="GGDEF"/>
    <property type="match status" value="1"/>
</dbReference>
<reference evidence="9 10" key="1">
    <citation type="submission" date="2023-10" db="EMBL/GenBank/DDBJ databases">
        <title>Fecal carriage and genetic characteristics of carbapenem-resistant Enterobacterales among healthy adults from four provinces of China.</title>
        <authorList>
            <person name="Li Y."/>
            <person name="Zhang R."/>
        </authorList>
    </citation>
    <scope>NUCLEOTIDE SEQUENCE [LARGE SCALE GENOMIC DNA]</scope>
    <source>
        <strain evidence="9 10">HN-157</strain>
    </source>
</reference>
<dbReference type="NCBIfam" id="TIGR00229">
    <property type="entry name" value="sensory_box"/>
    <property type="match status" value="1"/>
</dbReference>
<dbReference type="SUPFAM" id="SSF55073">
    <property type="entry name" value="Nucleotide cyclase"/>
    <property type="match status" value="1"/>
</dbReference>
<dbReference type="Pfam" id="PF13185">
    <property type="entry name" value="GAF_2"/>
    <property type="match status" value="1"/>
</dbReference>
<dbReference type="InterPro" id="IPR001610">
    <property type="entry name" value="PAC"/>
</dbReference>
<proteinExistence type="predicted"/>
<evidence type="ECO:0000313" key="10">
    <source>
        <dbReference type="Proteomes" id="UP001287436"/>
    </source>
</evidence>
<dbReference type="Gene3D" id="3.30.450.40">
    <property type="match status" value="1"/>
</dbReference>
<evidence type="ECO:0000259" key="8">
    <source>
        <dbReference type="PROSITE" id="PS50887"/>
    </source>
</evidence>
<dbReference type="Pfam" id="PF00990">
    <property type="entry name" value="GGDEF"/>
    <property type="match status" value="1"/>
</dbReference>
<feature type="domain" description="GGDEF" evidence="8">
    <location>
        <begin position="352"/>
        <end position="484"/>
    </location>
</feature>
<dbReference type="Proteomes" id="UP001287436">
    <property type="component" value="Unassembled WGS sequence"/>
</dbReference>
<evidence type="ECO:0000256" key="5">
    <source>
        <dbReference type="ARBA" id="ARBA00034247"/>
    </source>
</evidence>
<dbReference type="InterPro" id="IPR035965">
    <property type="entry name" value="PAS-like_dom_sf"/>
</dbReference>
<gene>
    <name evidence="9" type="ORF">RYZ49_01690</name>
</gene>
<dbReference type="FunFam" id="3.30.70.270:FF:000001">
    <property type="entry name" value="Diguanylate cyclase domain protein"/>
    <property type="match status" value="1"/>
</dbReference>
<dbReference type="GO" id="GO:0052621">
    <property type="term" value="F:diguanylate cyclase activity"/>
    <property type="evidence" value="ECO:0007669"/>
    <property type="project" value="UniProtKB-EC"/>
</dbReference>
<dbReference type="InterPro" id="IPR000700">
    <property type="entry name" value="PAS-assoc_C"/>
</dbReference>
<keyword evidence="9" id="KW-0808">Transferase</keyword>
<dbReference type="SMART" id="SM00086">
    <property type="entry name" value="PAC"/>
    <property type="match status" value="1"/>
</dbReference>
<dbReference type="CDD" id="cd00130">
    <property type="entry name" value="PAS"/>
    <property type="match status" value="1"/>
</dbReference>
<comment type="catalytic activity">
    <reaction evidence="5">
        <text>2 GTP = 3',3'-c-di-GMP + 2 diphosphate</text>
        <dbReference type="Rhea" id="RHEA:24898"/>
        <dbReference type="ChEBI" id="CHEBI:33019"/>
        <dbReference type="ChEBI" id="CHEBI:37565"/>
        <dbReference type="ChEBI" id="CHEBI:58805"/>
        <dbReference type="EC" id="2.7.7.65"/>
    </reaction>
</comment>
<dbReference type="Gene3D" id="3.30.450.20">
    <property type="entry name" value="PAS domain"/>
    <property type="match status" value="1"/>
</dbReference>
<keyword evidence="4" id="KW-0342">GTP-binding</keyword>
<dbReference type="SUPFAM" id="SSF55785">
    <property type="entry name" value="PYP-like sensor domain (PAS domain)"/>
    <property type="match status" value="1"/>
</dbReference>
<feature type="domain" description="PAC" evidence="7">
    <location>
        <begin position="254"/>
        <end position="306"/>
    </location>
</feature>
<evidence type="ECO:0000313" key="9">
    <source>
        <dbReference type="EMBL" id="MDW2714544.1"/>
    </source>
</evidence>
<evidence type="ECO:0000256" key="4">
    <source>
        <dbReference type="ARBA" id="ARBA00023134"/>
    </source>
</evidence>
<dbReference type="PANTHER" id="PTHR45138">
    <property type="entry name" value="REGULATORY COMPONENTS OF SENSORY TRANSDUCTION SYSTEM"/>
    <property type="match status" value="1"/>
</dbReference>
<dbReference type="CDD" id="cd01949">
    <property type="entry name" value="GGDEF"/>
    <property type="match status" value="1"/>
</dbReference>
<comment type="caution">
    <text evidence="9">The sequence shown here is derived from an EMBL/GenBank/DDBJ whole genome shotgun (WGS) entry which is preliminary data.</text>
</comment>
<evidence type="ECO:0000256" key="2">
    <source>
        <dbReference type="ARBA" id="ARBA00004665"/>
    </source>
</evidence>
<organism evidence="9 10">
    <name type="scientific">Klebsiella pasteurii</name>
    <dbReference type="NCBI Taxonomy" id="2587529"/>
    <lineage>
        <taxon>Bacteria</taxon>
        <taxon>Pseudomonadati</taxon>
        <taxon>Pseudomonadota</taxon>
        <taxon>Gammaproteobacteria</taxon>
        <taxon>Enterobacterales</taxon>
        <taxon>Enterobacteriaceae</taxon>
        <taxon>Klebsiella/Raoultella group</taxon>
        <taxon>Klebsiella</taxon>
    </lineage>
</organism>
<keyword evidence="4" id="KW-0547">Nucleotide-binding</keyword>
<dbReference type="EMBL" id="JAWPBP010000001">
    <property type="protein sequence ID" value="MDW2714544.1"/>
    <property type="molecule type" value="Genomic_DNA"/>
</dbReference>
<evidence type="ECO:0000259" key="7">
    <source>
        <dbReference type="PROSITE" id="PS50113"/>
    </source>
</evidence>
<dbReference type="EC" id="2.7.7.65" evidence="3"/>
<dbReference type="AlphaFoldDB" id="A0ABD5H720"/>
<dbReference type="RefSeq" id="WP_112166897.1">
    <property type="nucleotide sequence ID" value="NZ_AP035775.1"/>
</dbReference>
<dbReference type="PANTHER" id="PTHR45138:SF9">
    <property type="entry name" value="DIGUANYLATE CYCLASE DGCM-RELATED"/>
    <property type="match status" value="1"/>
</dbReference>
<dbReference type="InterPro" id="IPR043128">
    <property type="entry name" value="Rev_trsase/Diguanyl_cyclase"/>
</dbReference>
<dbReference type="Gene3D" id="3.30.70.270">
    <property type="match status" value="1"/>
</dbReference>
<sequence>MPHKNPHINRIHILYKSMVKRYINIDETFRIILDEGLKAFNLSLGIVSQIDGDKYTLLAVSGAPDGVYPGLSLQLKNTYCKKVVDEKRIISTKNAGVNKSYNTHPVYINMKLESYISAPIWVRSKIWGTINFSSTKIKSEDFSSEDHEFISLMAEGIASLLEIDILTKEKESIIQSLVESNQILEKIFDNSTIGTAIVSEEGRWVKVNQALINMLGYTKEYLLSTDFQMITHKDDLDIDLNLLESLKKGKIPYYELEKRYIKFNHDSIWCLLSVSMMKDEVNNVIYYISQIQNIDDRKKMELDIINKQEELTNANEELEKMATFDALTNIYNRRKFMILFNEVKTKSEYNLEPFSLAVIDIDYFKSYNDDFGHQEGDLALKHVALNLTYALEKKGIVARFGGEEFIALIPSTTENECLMACEKLRKSIEDMSTLQRKITVSVGAVTISPKSDCVISFDDIFKITDSKLYEAKRSGRNRIKHAHLEY</sequence>
<evidence type="ECO:0000256" key="1">
    <source>
        <dbReference type="ARBA" id="ARBA00001946"/>
    </source>
</evidence>
<dbReference type="InterPro" id="IPR029016">
    <property type="entry name" value="GAF-like_dom_sf"/>
</dbReference>
<feature type="domain" description="PAS" evidence="6">
    <location>
        <begin position="180"/>
        <end position="250"/>
    </location>
</feature>
<dbReference type="SMART" id="SM00091">
    <property type="entry name" value="PAS"/>
    <property type="match status" value="1"/>
</dbReference>
<evidence type="ECO:0000259" key="6">
    <source>
        <dbReference type="PROSITE" id="PS50112"/>
    </source>
</evidence>
<dbReference type="PROSITE" id="PS50887">
    <property type="entry name" value="GGDEF"/>
    <property type="match status" value="1"/>
</dbReference>
<dbReference type="InterPro" id="IPR000160">
    <property type="entry name" value="GGDEF_dom"/>
</dbReference>
<dbReference type="GO" id="GO:0005525">
    <property type="term" value="F:GTP binding"/>
    <property type="evidence" value="ECO:0007669"/>
    <property type="project" value="UniProtKB-KW"/>
</dbReference>
<dbReference type="Pfam" id="PF13426">
    <property type="entry name" value="PAS_9"/>
    <property type="match status" value="1"/>
</dbReference>
<evidence type="ECO:0000256" key="3">
    <source>
        <dbReference type="ARBA" id="ARBA00012528"/>
    </source>
</evidence>
<dbReference type="PROSITE" id="PS50113">
    <property type="entry name" value="PAC"/>
    <property type="match status" value="1"/>
</dbReference>
<dbReference type="InterPro" id="IPR000014">
    <property type="entry name" value="PAS"/>
</dbReference>
<dbReference type="PROSITE" id="PS50112">
    <property type="entry name" value="PAS"/>
    <property type="match status" value="1"/>
</dbReference>
<protein>
    <recommendedName>
        <fullName evidence="3">diguanylate cyclase</fullName>
        <ecNumber evidence="3">2.7.7.65</ecNumber>
    </recommendedName>
</protein>
<name>A0ABD5H720_9ENTR</name>
<dbReference type="InterPro" id="IPR029787">
    <property type="entry name" value="Nucleotide_cyclase"/>
</dbReference>